<dbReference type="STRING" id="1117647.M5M_07235"/>
<dbReference type="SUPFAM" id="SSF55166">
    <property type="entry name" value="Hedgehog/DD-peptidase"/>
    <property type="match status" value="1"/>
</dbReference>
<keyword evidence="3" id="KW-1185">Reference proteome</keyword>
<dbReference type="InterPro" id="IPR009045">
    <property type="entry name" value="Zn_M74/Hedgehog-like"/>
</dbReference>
<dbReference type="Gene3D" id="3.30.1380.10">
    <property type="match status" value="1"/>
</dbReference>
<name>K4KXK6_SIMAS</name>
<dbReference type="HOGENOM" id="CLU_081855_0_0_6"/>
<keyword evidence="2" id="KW-0378">Hydrolase</keyword>
<dbReference type="PANTHER" id="PTHR34385:SF1">
    <property type="entry name" value="PEPTIDOGLYCAN L-ALANYL-D-GLUTAMATE ENDOPEPTIDASE CWLK"/>
    <property type="match status" value="1"/>
</dbReference>
<gene>
    <name evidence="2" type="ordered locus">M5M_07235</name>
</gene>
<dbReference type="GO" id="GO:0004180">
    <property type="term" value="F:carboxypeptidase activity"/>
    <property type="evidence" value="ECO:0007669"/>
    <property type="project" value="UniProtKB-KW"/>
</dbReference>
<keyword evidence="2" id="KW-0645">Protease</keyword>
<dbReference type="EMBL" id="CP003746">
    <property type="protein sequence ID" value="AFU98642.1"/>
    <property type="molecule type" value="Genomic_DNA"/>
</dbReference>
<accession>K4KXK6</accession>
<dbReference type="AlphaFoldDB" id="K4KXK6"/>
<dbReference type="eggNOG" id="COG1876">
    <property type="taxonomic scope" value="Bacteria"/>
</dbReference>
<dbReference type="Pfam" id="PF02557">
    <property type="entry name" value="VanY"/>
    <property type="match status" value="1"/>
</dbReference>
<dbReference type="GO" id="GO:0006508">
    <property type="term" value="P:proteolysis"/>
    <property type="evidence" value="ECO:0007669"/>
    <property type="project" value="InterPro"/>
</dbReference>
<protein>
    <submittedName>
        <fullName evidence="2">D-alanyl-D-alanine carboxypeptidase</fullName>
    </submittedName>
</protein>
<evidence type="ECO:0000313" key="3">
    <source>
        <dbReference type="Proteomes" id="UP000000466"/>
    </source>
</evidence>
<reference evidence="2 3" key="1">
    <citation type="journal article" date="2013" name="Genome Announc.">
        <title>Complete genome sequence of Simiduia agarivorans SA1(T), a marine bacterium able to degrade a variety of polysaccharides.</title>
        <authorList>
            <person name="Lin S.Y."/>
            <person name="Shieh W.Y."/>
            <person name="Chen J.S."/>
            <person name="Tang S.L."/>
        </authorList>
    </citation>
    <scope>NUCLEOTIDE SEQUENCE [LARGE SCALE GENOMIC DNA]</scope>
    <source>
        <strain evidence="3">DSM 21679 / JCM 13881 / BCRC 17597 / SA1</strain>
    </source>
</reference>
<dbReference type="InterPro" id="IPR003709">
    <property type="entry name" value="VanY-like_core_dom"/>
</dbReference>
<dbReference type="Proteomes" id="UP000000466">
    <property type="component" value="Chromosome"/>
</dbReference>
<proteinExistence type="predicted"/>
<organism evidence="2 3">
    <name type="scientific">Simiduia agarivorans (strain DSM 21679 / JCM 13881 / BCRC 17597 / SA1)</name>
    <dbReference type="NCBI Taxonomy" id="1117647"/>
    <lineage>
        <taxon>Bacteria</taxon>
        <taxon>Pseudomonadati</taxon>
        <taxon>Pseudomonadota</taxon>
        <taxon>Gammaproteobacteria</taxon>
        <taxon>Cellvibrionales</taxon>
        <taxon>Cellvibrionaceae</taxon>
        <taxon>Simiduia</taxon>
    </lineage>
</organism>
<dbReference type="PANTHER" id="PTHR34385">
    <property type="entry name" value="D-ALANYL-D-ALANINE CARBOXYPEPTIDASE"/>
    <property type="match status" value="1"/>
</dbReference>
<dbReference type="CDD" id="cd14847">
    <property type="entry name" value="DD-carboxypeptidase_like"/>
    <property type="match status" value="1"/>
</dbReference>
<dbReference type="InterPro" id="IPR052179">
    <property type="entry name" value="DD-CPase-like"/>
</dbReference>
<feature type="domain" description="D-alanyl-D-alanine carboxypeptidase-like core" evidence="1">
    <location>
        <begin position="1"/>
        <end position="153"/>
    </location>
</feature>
<evidence type="ECO:0000259" key="1">
    <source>
        <dbReference type="Pfam" id="PF02557"/>
    </source>
</evidence>
<keyword evidence="2" id="KW-0121">Carboxypeptidase</keyword>
<evidence type="ECO:0000313" key="2">
    <source>
        <dbReference type="EMBL" id="AFU98642.1"/>
    </source>
</evidence>
<sequence length="198" mass="22162">MHPTVIEALQPLLQAAESAGFQPAVASGYRDFERQLAIFNAKARGQRPLLDSQGQVLQAERLSEEQRLAAILRWSALPGLSRHHWGTDLDIYDAGVCVEGYQVQLTQAECDGAMAGFHQWLTGWLDQQSDWYRPYREDLGGVAPEPWHLSFRPWARQCEGVLNPARLAQVLEASDIELKALILSDLPALVARYTRVAD</sequence>
<dbReference type="KEGG" id="saga:M5M_07235"/>